<dbReference type="PRINTS" id="PR01021">
    <property type="entry name" value="OMPADOMAIN"/>
</dbReference>
<organism evidence="6 7">
    <name type="scientific">Prevotella micans F0438</name>
    <dbReference type="NCBI Taxonomy" id="883158"/>
    <lineage>
        <taxon>Bacteria</taxon>
        <taxon>Pseudomonadati</taxon>
        <taxon>Bacteroidota</taxon>
        <taxon>Bacteroidia</taxon>
        <taxon>Bacteroidales</taxon>
        <taxon>Prevotellaceae</taxon>
        <taxon>Prevotella</taxon>
    </lineage>
</organism>
<dbReference type="RefSeq" id="WP_006951562.1">
    <property type="nucleotide sequence ID" value="NZ_JH594521.1"/>
</dbReference>
<accession>H1Q0T8</accession>
<dbReference type="Pfam" id="PF00691">
    <property type="entry name" value="OmpA"/>
    <property type="match status" value="1"/>
</dbReference>
<keyword evidence="3" id="KW-0998">Cell outer membrane</keyword>
<sequence>MNKIKLATAGLCVLAIVSCQTKQGTGSLIGTGAGAVIGGLVGNLIGKDSKSTAIGAAIGAAVGAGSGAMIGKHMDKVAAETAAKLDKANVEKSTDANGLECVKVTFDSGILFPINKYTLTSSSKKELANFAVVMKNNSDCDVAIKGYTDASGNDNINIPLSQNRANAVASYLRTNGVPASQIRSVEGLGSADPIENKTVSQKNRRVEVYLYASAEMVKKANEGTLQ</sequence>
<dbReference type="AlphaFoldDB" id="H1Q0T8"/>
<dbReference type="InterPro" id="IPR006664">
    <property type="entry name" value="OMP_bac"/>
</dbReference>
<evidence type="ECO:0000256" key="3">
    <source>
        <dbReference type="ARBA" id="ARBA00023237"/>
    </source>
</evidence>
<dbReference type="PANTHER" id="PTHR30329">
    <property type="entry name" value="STATOR ELEMENT OF FLAGELLAR MOTOR COMPLEX"/>
    <property type="match status" value="1"/>
</dbReference>
<dbReference type="CDD" id="cd07185">
    <property type="entry name" value="OmpA_C-like"/>
    <property type="match status" value="1"/>
</dbReference>
<dbReference type="HOGENOM" id="CLU_016890_6_0_10"/>
<evidence type="ECO:0000259" key="5">
    <source>
        <dbReference type="PROSITE" id="PS51123"/>
    </source>
</evidence>
<evidence type="ECO:0000256" key="1">
    <source>
        <dbReference type="ARBA" id="ARBA00004442"/>
    </source>
</evidence>
<keyword evidence="7" id="KW-1185">Reference proteome</keyword>
<dbReference type="SUPFAM" id="SSF103088">
    <property type="entry name" value="OmpA-like"/>
    <property type="match status" value="1"/>
</dbReference>
<dbReference type="InterPro" id="IPR006665">
    <property type="entry name" value="OmpA-like"/>
</dbReference>
<dbReference type="GO" id="GO:0009279">
    <property type="term" value="C:cell outer membrane"/>
    <property type="evidence" value="ECO:0007669"/>
    <property type="project" value="UniProtKB-SubCell"/>
</dbReference>
<dbReference type="EMBL" id="AGWK01000018">
    <property type="protein sequence ID" value="EHO72766.1"/>
    <property type="molecule type" value="Genomic_DNA"/>
</dbReference>
<protein>
    <recommendedName>
        <fullName evidence="5">OmpA-like domain-containing protein</fullName>
    </recommendedName>
</protein>
<gene>
    <name evidence="6" type="ORF">HMPREF9140_00526</name>
</gene>
<evidence type="ECO:0000313" key="7">
    <source>
        <dbReference type="Proteomes" id="UP000016023"/>
    </source>
</evidence>
<dbReference type="InterPro" id="IPR039567">
    <property type="entry name" value="Gly-zipper"/>
</dbReference>
<comment type="caution">
    <text evidence="6">The sequence shown here is derived from an EMBL/GenBank/DDBJ whole genome shotgun (WGS) entry which is preliminary data.</text>
</comment>
<dbReference type="Pfam" id="PF13488">
    <property type="entry name" value="Gly-zipper_Omp"/>
    <property type="match status" value="1"/>
</dbReference>
<evidence type="ECO:0000256" key="2">
    <source>
        <dbReference type="ARBA" id="ARBA00023136"/>
    </source>
</evidence>
<dbReference type="InterPro" id="IPR036737">
    <property type="entry name" value="OmpA-like_sf"/>
</dbReference>
<name>H1Q0T8_9BACT</name>
<dbReference type="PANTHER" id="PTHR30329:SF21">
    <property type="entry name" value="LIPOPROTEIN YIAD-RELATED"/>
    <property type="match status" value="1"/>
</dbReference>
<feature type="domain" description="OmpA-like" evidence="5">
    <location>
        <begin position="99"/>
        <end position="214"/>
    </location>
</feature>
<dbReference type="InterPro" id="IPR050330">
    <property type="entry name" value="Bact_OuterMem_StrucFunc"/>
</dbReference>
<dbReference type="STRING" id="883158.HMPREF9140_00526"/>
<dbReference type="PATRIC" id="fig|883158.3.peg.539"/>
<dbReference type="PROSITE" id="PS51123">
    <property type="entry name" value="OMPA_2"/>
    <property type="match status" value="1"/>
</dbReference>
<keyword evidence="2 4" id="KW-0472">Membrane</keyword>
<reference evidence="6 7" key="1">
    <citation type="submission" date="2011-12" db="EMBL/GenBank/DDBJ databases">
        <title>The Genome Sequence of Prevotella micans F0438.</title>
        <authorList>
            <consortium name="The Broad Institute Genome Sequencing Platform"/>
            <person name="Earl A."/>
            <person name="Ward D."/>
            <person name="Feldgarden M."/>
            <person name="Gevers D."/>
            <person name="Izard J."/>
            <person name="Baranova O.V."/>
            <person name="Blanton J.M."/>
            <person name="Wade W.G."/>
            <person name="Dewhirst F.E."/>
            <person name="Young S.K."/>
            <person name="Zeng Q."/>
            <person name="Gargeya S."/>
            <person name="Fitzgerald M."/>
            <person name="Haas B."/>
            <person name="Abouelleil A."/>
            <person name="Alvarado L."/>
            <person name="Arachchi H.M."/>
            <person name="Berlin A."/>
            <person name="Chapman S.B."/>
            <person name="Gearin G."/>
            <person name="Goldberg J."/>
            <person name="Griggs A."/>
            <person name="Gujja S."/>
            <person name="Hansen M."/>
            <person name="Heiman D."/>
            <person name="Howarth C."/>
            <person name="Larimer J."/>
            <person name="Lui A."/>
            <person name="MacDonald P.J.P."/>
            <person name="McCowen C."/>
            <person name="Montmayeur A."/>
            <person name="Murphy C."/>
            <person name="Neiman D."/>
            <person name="Pearson M."/>
            <person name="Priest M."/>
            <person name="Roberts A."/>
            <person name="Saif S."/>
            <person name="Shea T."/>
            <person name="Sisk P."/>
            <person name="Stolte C."/>
            <person name="Sykes S."/>
            <person name="Wortman J."/>
            <person name="Nusbaum C."/>
            <person name="Birren B."/>
        </authorList>
    </citation>
    <scope>NUCLEOTIDE SEQUENCE [LARGE SCALE GENOMIC DNA]</scope>
    <source>
        <strain evidence="6 7">F0438</strain>
    </source>
</reference>
<dbReference type="Gene3D" id="3.30.1330.60">
    <property type="entry name" value="OmpA-like domain"/>
    <property type="match status" value="1"/>
</dbReference>
<dbReference type="eggNOG" id="COG2885">
    <property type="taxonomic scope" value="Bacteria"/>
</dbReference>
<proteinExistence type="predicted"/>
<dbReference type="PROSITE" id="PS51257">
    <property type="entry name" value="PROKAR_LIPOPROTEIN"/>
    <property type="match status" value="1"/>
</dbReference>
<comment type="subcellular location">
    <subcellularLocation>
        <location evidence="1">Cell outer membrane</location>
    </subcellularLocation>
</comment>
<evidence type="ECO:0000256" key="4">
    <source>
        <dbReference type="PROSITE-ProRule" id="PRU00473"/>
    </source>
</evidence>
<dbReference type="Proteomes" id="UP000016023">
    <property type="component" value="Unassembled WGS sequence"/>
</dbReference>
<evidence type="ECO:0000313" key="6">
    <source>
        <dbReference type="EMBL" id="EHO72766.1"/>
    </source>
</evidence>